<sequence>MSGTHWFSDIAVGGLSIALTAIAFGLYTPILNYFEKYDKTTINPQTMSNK</sequence>
<proteinExistence type="predicted"/>
<feature type="transmembrane region" description="Helical" evidence="1">
    <location>
        <begin position="6"/>
        <end position="27"/>
    </location>
</feature>
<name>A0A1W1DUM6_9ZZZZ</name>
<dbReference type="AlphaFoldDB" id="A0A1W1DUM6"/>
<reference evidence="2" key="1">
    <citation type="submission" date="2016-10" db="EMBL/GenBank/DDBJ databases">
        <authorList>
            <person name="de Groot N.N."/>
        </authorList>
    </citation>
    <scope>NUCLEOTIDE SEQUENCE</scope>
</reference>
<gene>
    <name evidence="2" type="ORF">MNB_SUP05-SYMBIONT-4-253</name>
</gene>
<evidence type="ECO:0000256" key="1">
    <source>
        <dbReference type="SAM" id="Phobius"/>
    </source>
</evidence>
<protein>
    <submittedName>
        <fullName evidence="2">Uncharacterized protein</fullName>
    </submittedName>
</protein>
<keyword evidence="1" id="KW-1133">Transmembrane helix</keyword>
<keyword evidence="1" id="KW-0812">Transmembrane</keyword>
<evidence type="ECO:0000313" key="2">
    <source>
        <dbReference type="EMBL" id="SFV85260.1"/>
    </source>
</evidence>
<dbReference type="EMBL" id="FPHY01000019">
    <property type="protein sequence ID" value="SFV85260.1"/>
    <property type="molecule type" value="Genomic_DNA"/>
</dbReference>
<accession>A0A1W1DUM6</accession>
<keyword evidence="1" id="KW-0472">Membrane</keyword>
<organism evidence="2">
    <name type="scientific">hydrothermal vent metagenome</name>
    <dbReference type="NCBI Taxonomy" id="652676"/>
    <lineage>
        <taxon>unclassified sequences</taxon>
        <taxon>metagenomes</taxon>
        <taxon>ecological metagenomes</taxon>
    </lineage>
</organism>